<feature type="compositionally biased region" description="Basic and acidic residues" evidence="2">
    <location>
        <begin position="57"/>
        <end position="67"/>
    </location>
</feature>
<evidence type="ECO:0000259" key="4">
    <source>
        <dbReference type="Pfam" id="PF06458"/>
    </source>
</evidence>
<dbReference type="Pfam" id="PF03382">
    <property type="entry name" value="DUF285"/>
    <property type="match status" value="1"/>
</dbReference>
<protein>
    <submittedName>
        <fullName evidence="6">Uncharacterized protein</fullName>
    </submittedName>
</protein>
<keyword evidence="1" id="KW-0677">Repeat</keyword>
<dbReference type="Gene3D" id="2.60.40.10">
    <property type="entry name" value="Immunoglobulins"/>
    <property type="match status" value="1"/>
</dbReference>
<name>A0A1D2L6A1_BROTH</name>
<feature type="region of interest" description="Disordered" evidence="2">
    <location>
        <begin position="28"/>
        <end position="106"/>
    </location>
</feature>
<dbReference type="Pfam" id="PF06458">
    <property type="entry name" value="MucBP"/>
    <property type="match status" value="1"/>
</dbReference>
<dbReference type="Proteomes" id="UP000243591">
    <property type="component" value="Chromosome"/>
</dbReference>
<gene>
    <name evidence="6" type="ORF">CNY62_00685</name>
</gene>
<feature type="domain" description="MucBP" evidence="4">
    <location>
        <begin position="352"/>
        <end position="418"/>
    </location>
</feature>
<evidence type="ECO:0000313" key="6">
    <source>
        <dbReference type="EMBL" id="ATF25009.1"/>
    </source>
</evidence>
<sequence>MKKISFILIVGLLISNLSVPFITNASSVSQTNNTMEKSSTEKKENEEKSNTSSSENTEIKKEDEEKNNTLSSENTEIKKESEQAITVSEQSLSNSSTKATTSKQPVQKVVSPTAIAYGNWGGTRYSRDTSTNTMTFISGGSAGSVDAAPWKNFKAEKIIFNSTVVMPSNMNAMWSGALYLKSFEKMSNVNVSNVTSMATMFYNNMSLEKIDLRGWDTSKNTSFSWAFRFAGALTSANLANLNVSNVTNFSGMFEGARSLKEVDFSGWKRSSRTVTSSNMFAGATQLKKITIPTGTSFRVDAALEPITDTDNYSGSWISENEKGRTYTPAEFMGYVSRNAGTYVWERKKIDLKVEYRDENNKLISGAQTKKLQGYKGDSYDVSTPEYKQSIPGYSLLEDKLPTNAKGKYNEDATIVYRYMKYKTPTLKAKNSRLYHTQTYNPKDNFVSGTDALGALILPNDANLSFGGEEVKMTEPGTYKQTITYSYGDKQTVTADYNVVVIRDQTTVETQDVKLYVGDTFDPNSPLTNVRNKDGERLDAADIVRLGYYYINGNIISEFEKIQIDTSKIGRYQLNIALRNAVQAGIVSEMKFINVVEDQTSIEAKDIELNRGDKYDPEAGFIQATNADGEVLAFDKKMTWGLNGVEVDTTVAGTYQVVYGIKDHNGELITVTKNVVVNNLDKEINVTLPIEMLFSNTEDKTVNKKIESNRYKIINNSQTHSVELELSAFKEVVTDGIKLLTSTERDPVNYSEAARLNLVVDNNQQISSLNKDTPVSAMGVIKKQKQMNLQFTGSYFGEIRKDSVKKIKQQLVLKFSVPL</sequence>
<dbReference type="InterPro" id="IPR022038">
    <property type="entry name" value="Ig-like_bact"/>
</dbReference>
<dbReference type="OrthoDB" id="2365447at2"/>
<dbReference type="AlphaFoldDB" id="A0A1D2L6A1"/>
<dbReference type="EMBL" id="CP023483">
    <property type="protein sequence ID" value="ATF25009.1"/>
    <property type="molecule type" value="Genomic_DNA"/>
</dbReference>
<feature type="signal peptide" evidence="3">
    <location>
        <begin position="1"/>
        <end position="25"/>
    </location>
</feature>
<dbReference type="RefSeq" id="WP_069125994.1">
    <property type="nucleotide sequence ID" value="NZ_CP023483.1"/>
</dbReference>
<keyword evidence="7" id="KW-1185">Reference proteome</keyword>
<dbReference type="STRING" id="2756.BFR44_02660"/>
<feature type="domain" description="Ig-like" evidence="5">
    <location>
        <begin position="429"/>
        <end position="498"/>
    </location>
</feature>
<dbReference type="KEGG" id="bths:CNY62_00685"/>
<evidence type="ECO:0000256" key="2">
    <source>
        <dbReference type="SAM" id="MobiDB-lite"/>
    </source>
</evidence>
<keyword evidence="3" id="KW-0732">Signal</keyword>
<feature type="chain" id="PRO_5019486102" evidence="3">
    <location>
        <begin position="26"/>
        <end position="818"/>
    </location>
</feature>
<evidence type="ECO:0000256" key="1">
    <source>
        <dbReference type="ARBA" id="ARBA00022737"/>
    </source>
</evidence>
<organism evidence="6 7">
    <name type="scientific">Brochothrix thermosphacta</name>
    <name type="common">Microbacterium thermosphactum</name>
    <dbReference type="NCBI Taxonomy" id="2756"/>
    <lineage>
        <taxon>Bacteria</taxon>
        <taxon>Bacillati</taxon>
        <taxon>Bacillota</taxon>
        <taxon>Bacilli</taxon>
        <taxon>Bacillales</taxon>
        <taxon>Listeriaceae</taxon>
        <taxon>Brochothrix</taxon>
    </lineage>
</organism>
<dbReference type="InterPro" id="IPR009459">
    <property type="entry name" value="MucBP_dom"/>
</dbReference>
<feature type="domain" description="Ig-like" evidence="5">
    <location>
        <begin position="602"/>
        <end position="671"/>
    </location>
</feature>
<feature type="compositionally biased region" description="Basic and acidic residues" evidence="2">
    <location>
        <begin position="38"/>
        <end position="49"/>
    </location>
</feature>
<evidence type="ECO:0000256" key="3">
    <source>
        <dbReference type="SAM" id="SignalP"/>
    </source>
</evidence>
<dbReference type="Pfam" id="PF07523">
    <property type="entry name" value="Big_3"/>
    <property type="match status" value="2"/>
</dbReference>
<dbReference type="InterPro" id="IPR013783">
    <property type="entry name" value="Ig-like_fold"/>
</dbReference>
<dbReference type="InterPro" id="IPR011889">
    <property type="entry name" value="Liste_lipo_26"/>
</dbReference>
<evidence type="ECO:0000313" key="7">
    <source>
        <dbReference type="Proteomes" id="UP000243591"/>
    </source>
</evidence>
<dbReference type="NCBIfam" id="TIGR02167">
    <property type="entry name" value="Liste_lipo_26"/>
    <property type="match status" value="1"/>
</dbReference>
<dbReference type="InterPro" id="IPR005046">
    <property type="entry name" value="DUF285"/>
</dbReference>
<proteinExistence type="predicted"/>
<accession>A0A1D2L6A1</accession>
<reference evidence="6 7" key="1">
    <citation type="submission" date="2017-09" db="EMBL/GenBank/DDBJ databases">
        <title>Complete Genome Sequences of Two Strains of the Meat Spoilage Bacterium Brochothrix thermosphacta Isolated from Ground Chicken.</title>
        <authorList>
            <person name="Paoli G.C."/>
            <person name="Wijey C."/>
            <person name="Chen C.-Y."/>
            <person name="Nguyen L."/>
            <person name="Yan X."/>
            <person name="Irwin P.L."/>
        </authorList>
    </citation>
    <scope>NUCLEOTIDE SEQUENCE [LARGE SCALE GENOMIC DNA]</scope>
    <source>
        <strain evidence="6 7">BI</strain>
    </source>
</reference>
<dbReference type="Gene3D" id="3.10.20.320">
    <property type="entry name" value="Putative peptidoglycan bound protein (lpxtg motif)"/>
    <property type="match status" value="1"/>
</dbReference>
<evidence type="ECO:0000259" key="5">
    <source>
        <dbReference type="Pfam" id="PF07523"/>
    </source>
</evidence>
<dbReference type="InterPro" id="IPR032675">
    <property type="entry name" value="LRR_dom_sf"/>
</dbReference>
<feature type="compositionally biased region" description="Polar residues" evidence="2">
    <location>
        <begin position="83"/>
        <end position="105"/>
    </location>
</feature>
<dbReference type="Gene3D" id="3.80.10.10">
    <property type="entry name" value="Ribonuclease Inhibitor"/>
    <property type="match status" value="1"/>
</dbReference>